<dbReference type="InterPro" id="IPR002213">
    <property type="entry name" value="UDP_glucos_trans"/>
</dbReference>
<keyword evidence="6" id="KW-1185">Reference proteome</keyword>
<keyword evidence="3" id="KW-0808">Transferase</keyword>
<keyword evidence="4" id="KW-0472">Membrane</keyword>
<evidence type="ECO:0000256" key="3">
    <source>
        <dbReference type="ARBA" id="ARBA00022679"/>
    </source>
</evidence>
<organism evidence="5 6">
    <name type="scientific">Mugilogobius chulae</name>
    <name type="common">yellowstripe goby</name>
    <dbReference type="NCBI Taxonomy" id="88201"/>
    <lineage>
        <taxon>Eukaryota</taxon>
        <taxon>Metazoa</taxon>
        <taxon>Chordata</taxon>
        <taxon>Craniata</taxon>
        <taxon>Vertebrata</taxon>
        <taxon>Euteleostomi</taxon>
        <taxon>Actinopterygii</taxon>
        <taxon>Neopterygii</taxon>
        <taxon>Teleostei</taxon>
        <taxon>Neoteleostei</taxon>
        <taxon>Acanthomorphata</taxon>
        <taxon>Gobiaria</taxon>
        <taxon>Gobiiformes</taxon>
        <taxon>Gobioidei</taxon>
        <taxon>Gobiidae</taxon>
        <taxon>Gobionellinae</taxon>
        <taxon>Mugilogobius</taxon>
    </lineage>
</organism>
<evidence type="ECO:0000256" key="4">
    <source>
        <dbReference type="SAM" id="Phobius"/>
    </source>
</evidence>
<dbReference type="InterPro" id="IPR050271">
    <property type="entry name" value="UDP-glycosyltransferase"/>
</dbReference>
<dbReference type="CDD" id="cd03784">
    <property type="entry name" value="GT1_Gtf-like"/>
    <property type="match status" value="1"/>
</dbReference>
<dbReference type="AlphaFoldDB" id="A0AAW0P8Q1"/>
<protein>
    <recommendedName>
        <fullName evidence="7">UDP-glycosyltransferases domain-containing protein</fullName>
    </recommendedName>
</protein>
<evidence type="ECO:0000256" key="2">
    <source>
        <dbReference type="ARBA" id="ARBA00022676"/>
    </source>
</evidence>
<proteinExistence type="inferred from homology"/>
<name>A0AAW0P8Q1_9GOBI</name>
<evidence type="ECO:0000256" key="1">
    <source>
        <dbReference type="ARBA" id="ARBA00009995"/>
    </source>
</evidence>
<dbReference type="Proteomes" id="UP001460270">
    <property type="component" value="Unassembled WGS sequence"/>
</dbReference>
<dbReference type="PANTHER" id="PTHR48043:SF63">
    <property type="entry name" value="UDP GLUCURONOSYLTRANSFERASE 5 FAMILY, POLYPEPTIDE F1-RELATED"/>
    <property type="match status" value="1"/>
</dbReference>
<keyword evidence="2" id="KW-0328">Glycosyltransferase</keyword>
<sequence>MWNRPARTKDTPTSISYPVLENYRTGCGCGQKAIQSTEADGKRLIQQDRGKRGRLSGQVKRRNGVQVIRTEGEKGSRGQNPSGSLDIELQCACIGKSQTLLIMGDTAWSDLRGSFFLLSLFLVCLAPSCDGGNILVHPLDGSHWINMKVQLEELHSRGHKLTIIRSSSSWYIDKQSHLYSTIHIPSKVKIKDFLGVFLERQLQGQVEGGAGLDFLTYDLISLLLKIHEMWREDIIYIFNNQPLLRELKDAKYDLMLTDSGGAIGAILAKYLNLPLVLNARWFLTMDGHFALAPSPVSYVPLTGSGFTDKMNFFQRVKNVFYLGYNAICEKYVEDGCDIASLMQDADIWLFRSDFVFDFPRPTMPNVIYIGGYSCKPSQPLPAELEDFVQSAGEHGVIIMTLGSVVNALPIKLANEIASVFATLPQKVIWRHLGERPSTLGNNTLIVNWMPQKDLLGHPQTKVFVAHGGTNGIQEAIYHGVPVLGIPLFFDQFDNLLRVQARGAGKILRLSDLNGDRFEQDLTELLHQGHYRDSMERLSRLHRDQPVSPMDQAVFWVEYVIRNKGAPHLRTQAYKMHWLSYHSVDVLLLLITAVFGTVLCVVALLRLLCCRNRNKTKQQ</sequence>
<accession>A0AAW0P8Q1</accession>
<evidence type="ECO:0008006" key="7">
    <source>
        <dbReference type="Google" id="ProtNLM"/>
    </source>
</evidence>
<feature type="transmembrane region" description="Helical" evidence="4">
    <location>
        <begin position="585"/>
        <end position="608"/>
    </location>
</feature>
<dbReference type="FunFam" id="3.40.50.2000:FF:000021">
    <property type="entry name" value="UDP-glucuronosyltransferase"/>
    <property type="match status" value="1"/>
</dbReference>
<comment type="similarity">
    <text evidence="1">Belongs to the UDP-glycosyltransferase family.</text>
</comment>
<keyword evidence="4" id="KW-0812">Transmembrane</keyword>
<keyword evidence="4" id="KW-1133">Transmembrane helix</keyword>
<comment type="caution">
    <text evidence="5">The sequence shown here is derived from an EMBL/GenBank/DDBJ whole genome shotgun (WGS) entry which is preliminary data.</text>
</comment>
<dbReference type="InterPro" id="IPR035595">
    <property type="entry name" value="UDP_glycos_trans_CS"/>
</dbReference>
<dbReference type="GO" id="GO:0008194">
    <property type="term" value="F:UDP-glycosyltransferase activity"/>
    <property type="evidence" value="ECO:0007669"/>
    <property type="project" value="InterPro"/>
</dbReference>
<reference evidence="6" key="1">
    <citation type="submission" date="2024-04" db="EMBL/GenBank/DDBJ databases">
        <title>Salinicola lusitanus LLJ914,a marine bacterium isolated from the Okinawa Trough.</title>
        <authorList>
            <person name="Li J."/>
        </authorList>
    </citation>
    <scope>NUCLEOTIDE SEQUENCE [LARGE SCALE GENOMIC DNA]</scope>
</reference>
<dbReference type="SUPFAM" id="SSF53756">
    <property type="entry name" value="UDP-Glycosyltransferase/glycogen phosphorylase"/>
    <property type="match status" value="1"/>
</dbReference>
<dbReference type="PROSITE" id="PS00375">
    <property type="entry name" value="UDPGT"/>
    <property type="match status" value="1"/>
</dbReference>
<gene>
    <name evidence="5" type="ORF">WMY93_010882</name>
</gene>
<dbReference type="Gene3D" id="3.40.50.2000">
    <property type="entry name" value="Glycogen Phosphorylase B"/>
    <property type="match status" value="1"/>
</dbReference>
<evidence type="ECO:0000313" key="6">
    <source>
        <dbReference type="Proteomes" id="UP001460270"/>
    </source>
</evidence>
<dbReference type="EMBL" id="JBBPFD010000007">
    <property type="protein sequence ID" value="KAK7919598.1"/>
    <property type="molecule type" value="Genomic_DNA"/>
</dbReference>
<dbReference type="Pfam" id="PF00201">
    <property type="entry name" value="UDPGT"/>
    <property type="match status" value="1"/>
</dbReference>
<dbReference type="PANTHER" id="PTHR48043">
    <property type="entry name" value="EG:EG0003.4 PROTEIN-RELATED"/>
    <property type="match status" value="1"/>
</dbReference>
<evidence type="ECO:0000313" key="5">
    <source>
        <dbReference type="EMBL" id="KAK7919598.1"/>
    </source>
</evidence>